<comment type="caution">
    <text evidence="7">The sequence shown here is derived from an EMBL/GenBank/DDBJ whole genome shotgun (WGS) entry which is preliminary data.</text>
</comment>
<protein>
    <submittedName>
        <fullName evidence="7">Protein prenylyltransferase</fullName>
    </submittedName>
</protein>
<dbReference type="Pfam" id="PF00226">
    <property type="entry name" value="DnaJ"/>
    <property type="match status" value="1"/>
</dbReference>
<evidence type="ECO:0000256" key="2">
    <source>
        <dbReference type="ARBA" id="ARBA00022803"/>
    </source>
</evidence>
<feature type="repeat" description="TPR" evidence="3">
    <location>
        <begin position="255"/>
        <end position="288"/>
    </location>
</feature>
<dbReference type="SMART" id="SM00028">
    <property type="entry name" value="TPR"/>
    <property type="match status" value="7"/>
</dbReference>
<dbReference type="SUPFAM" id="SSF48452">
    <property type="entry name" value="TPR-like"/>
    <property type="match status" value="2"/>
</dbReference>
<dbReference type="PANTHER" id="PTHR45188:SF2">
    <property type="entry name" value="DNAJ HOMOLOG SUBFAMILY C MEMBER 7"/>
    <property type="match status" value="1"/>
</dbReference>
<dbReference type="CDD" id="cd06257">
    <property type="entry name" value="DnaJ"/>
    <property type="match status" value="1"/>
</dbReference>
<dbReference type="PROSITE" id="PS50005">
    <property type="entry name" value="TPR"/>
    <property type="match status" value="3"/>
</dbReference>
<name>A0A9P6A2C5_PLEER</name>
<dbReference type="PRINTS" id="PR00625">
    <property type="entry name" value="JDOMAIN"/>
</dbReference>
<accession>A0A9P6A2C5</accession>
<feature type="repeat" description="TPR" evidence="3">
    <location>
        <begin position="379"/>
        <end position="412"/>
    </location>
</feature>
<evidence type="ECO:0000256" key="5">
    <source>
        <dbReference type="SAM" id="MobiDB-lite"/>
    </source>
</evidence>
<dbReference type="Pfam" id="PF13432">
    <property type="entry name" value="TPR_16"/>
    <property type="match status" value="2"/>
</dbReference>
<evidence type="ECO:0000256" key="3">
    <source>
        <dbReference type="PROSITE-ProRule" id="PRU00339"/>
    </source>
</evidence>
<dbReference type="InterPro" id="IPR001623">
    <property type="entry name" value="DnaJ_domain"/>
</dbReference>
<dbReference type="InterPro" id="IPR018253">
    <property type="entry name" value="DnaJ_domain_CS"/>
</dbReference>
<feature type="domain" description="J" evidence="6">
    <location>
        <begin position="441"/>
        <end position="502"/>
    </location>
</feature>
<dbReference type="SMART" id="SM00271">
    <property type="entry name" value="DnaJ"/>
    <property type="match status" value="1"/>
</dbReference>
<dbReference type="PROSITE" id="PS00636">
    <property type="entry name" value="DNAJ_1"/>
    <property type="match status" value="1"/>
</dbReference>
<dbReference type="AlphaFoldDB" id="A0A9P6A2C5"/>
<evidence type="ECO:0000256" key="4">
    <source>
        <dbReference type="SAM" id="Coils"/>
    </source>
</evidence>
<dbReference type="OrthoDB" id="10250354at2759"/>
<gene>
    <name evidence="7" type="ORF">BDN71DRAFT_527988</name>
</gene>
<reference evidence="7" key="1">
    <citation type="submission" date="2020-11" db="EMBL/GenBank/DDBJ databases">
        <authorList>
            <consortium name="DOE Joint Genome Institute"/>
            <person name="Ahrendt S."/>
            <person name="Riley R."/>
            <person name="Andreopoulos W."/>
            <person name="Labutti K."/>
            <person name="Pangilinan J."/>
            <person name="Ruiz-Duenas F.J."/>
            <person name="Barrasa J.M."/>
            <person name="Sanchez-Garcia M."/>
            <person name="Camarero S."/>
            <person name="Miyauchi S."/>
            <person name="Serrano A."/>
            <person name="Linde D."/>
            <person name="Babiker R."/>
            <person name="Drula E."/>
            <person name="Ayuso-Fernandez I."/>
            <person name="Pacheco R."/>
            <person name="Padilla G."/>
            <person name="Ferreira P."/>
            <person name="Barriuso J."/>
            <person name="Kellner H."/>
            <person name="Castanera R."/>
            <person name="Alfaro M."/>
            <person name="Ramirez L."/>
            <person name="Pisabarro A.G."/>
            <person name="Kuo A."/>
            <person name="Tritt A."/>
            <person name="Lipzen A."/>
            <person name="He G."/>
            <person name="Yan M."/>
            <person name="Ng V."/>
            <person name="Cullen D."/>
            <person name="Martin F."/>
            <person name="Rosso M.-N."/>
            <person name="Henrissat B."/>
            <person name="Hibbett D."/>
            <person name="Martinez A.T."/>
            <person name="Grigoriev I.V."/>
        </authorList>
    </citation>
    <scope>NUCLEOTIDE SEQUENCE</scope>
    <source>
        <strain evidence="7">ATCC 90797</strain>
    </source>
</reference>
<evidence type="ECO:0000313" key="7">
    <source>
        <dbReference type="EMBL" id="KAF9497762.1"/>
    </source>
</evidence>
<keyword evidence="4" id="KW-0175">Coiled coil</keyword>
<evidence type="ECO:0000256" key="1">
    <source>
        <dbReference type="ARBA" id="ARBA00022737"/>
    </source>
</evidence>
<feature type="coiled-coil region" evidence="4">
    <location>
        <begin position="392"/>
        <end position="440"/>
    </location>
</feature>
<feature type="repeat" description="TPR" evidence="3">
    <location>
        <begin position="64"/>
        <end position="97"/>
    </location>
</feature>
<evidence type="ECO:0000259" key="6">
    <source>
        <dbReference type="PROSITE" id="PS50076"/>
    </source>
</evidence>
<dbReference type="InterPro" id="IPR036869">
    <property type="entry name" value="J_dom_sf"/>
</dbReference>
<dbReference type="SUPFAM" id="SSF46565">
    <property type="entry name" value="Chaperone J-domain"/>
    <property type="match status" value="1"/>
</dbReference>
<feature type="region of interest" description="Disordered" evidence="5">
    <location>
        <begin position="536"/>
        <end position="561"/>
    </location>
</feature>
<keyword evidence="2 3" id="KW-0802">TPR repeat</keyword>
<dbReference type="Proteomes" id="UP000807025">
    <property type="component" value="Unassembled WGS sequence"/>
</dbReference>
<dbReference type="InterPro" id="IPR019734">
    <property type="entry name" value="TPR_rpt"/>
</dbReference>
<keyword evidence="1" id="KW-0677">Repeat</keyword>
<feature type="region of interest" description="Disordered" evidence="5">
    <location>
        <begin position="1"/>
        <end position="58"/>
    </location>
</feature>
<dbReference type="EMBL" id="MU154541">
    <property type="protein sequence ID" value="KAF9497762.1"/>
    <property type="molecule type" value="Genomic_DNA"/>
</dbReference>
<feature type="region of interest" description="Disordered" evidence="5">
    <location>
        <begin position="493"/>
        <end position="514"/>
    </location>
</feature>
<sequence>MTNKKNKQRKRQAALNGATAGNEGSSSPSTDVGDLNGSGQSPEASTSPPLPTAEPAQEKPIALAEKTKERGNVAFKEKRFAEAVELYTSAIDLNPNEPAYLTNRAASYMAMKRFRPALQDCQVALALQSSTPPPPSKTLIRLAKCQLALGLVEPALSTLRPVISSEPSNVAAVQLQRQITQLDSHLKTFEKSRADSNWGMARLALDKCFQGIEGEGGEVPADWRLWKTELELARGALEVASGSANDALRLNPNSPDILALRGLILFISGKLPQALQHVQSALRLDPDHPRAQKLRKRVKDIERLKEEGNVLFKRGSLEPAIEKYTEALERIGAADDECKGGHIRATLLSNRATTLLKLERYQKALEDTDVSIELNGSAFKVYRTRARINLGLEAFEEAVRDFKRAIELANTDGLTGPSDVRSLQNELRKAEVALKQSKTKDYYGILGVKRDCTEIEIKKAYRMQSLKHHPDKGGDEEKFKLVVEAHAVLSDPRRRQRYDMGEDDEPSGGDQFNGGFAHMDISELLAQFGGGGGGGGFSSGGFHSGHSHGGGRQRYTQGYPF</sequence>
<dbReference type="InterPro" id="IPR011990">
    <property type="entry name" value="TPR-like_helical_dom_sf"/>
</dbReference>
<dbReference type="PROSITE" id="PS50076">
    <property type="entry name" value="DNAJ_2"/>
    <property type="match status" value="1"/>
</dbReference>
<evidence type="ECO:0000313" key="8">
    <source>
        <dbReference type="Proteomes" id="UP000807025"/>
    </source>
</evidence>
<keyword evidence="8" id="KW-1185">Reference proteome</keyword>
<dbReference type="Gene3D" id="1.25.40.10">
    <property type="entry name" value="Tetratricopeptide repeat domain"/>
    <property type="match status" value="1"/>
</dbReference>
<feature type="compositionally biased region" description="Basic residues" evidence="5">
    <location>
        <begin position="1"/>
        <end position="12"/>
    </location>
</feature>
<organism evidence="7 8">
    <name type="scientific">Pleurotus eryngii</name>
    <name type="common">Boletus of the steppes</name>
    <dbReference type="NCBI Taxonomy" id="5323"/>
    <lineage>
        <taxon>Eukaryota</taxon>
        <taxon>Fungi</taxon>
        <taxon>Dikarya</taxon>
        <taxon>Basidiomycota</taxon>
        <taxon>Agaricomycotina</taxon>
        <taxon>Agaricomycetes</taxon>
        <taxon>Agaricomycetidae</taxon>
        <taxon>Agaricales</taxon>
        <taxon>Pleurotineae</taxon>
        <taxon>Pleurotaceae</taxon>
        <taxon>Pleurotus</taxon>
    </lineage>
</organism>
<proteinExistence type="predicted"/>
<dbReference type="PANTHER" id="PTHR45188">
    <property type="entry name" value="DNAJ PROTEIN P58IPK HOMOLOG"/>
    <property type="match status" value="1"/>
</dbReference>
<feature type="compositionally biased region" description="Polar residues" evidence="5">
    <location>
        <begin position="37"/>
        <end position="47"/>
    </location>
</feature>
<dbReference type="Gene3D" id="1.10.287.110">
    <property type="entry name" value="DnaJ domain"/>
    <property type="match status" value="1"/>
</dbReference>